<proteinExistence type="predicted"/>
<name>G2Q2F4_THET4</name>
<dbReference type="AlphaFoldDB" id="G2Q2F4"/>
<dbReference type="eggNOG" id="ENOG502SZSI">
    <property type="taxonomic scope" value="Eukaryota"/>
</dbReference>
<feature type="region of interest" description="Disordered" evidence="2">
    <location>
        <begin position="1"/>
        <end position="35"/>
    </location>
</feature>
<feature type="transmembrane region" description="Helical" evidence="3">
    <location>
        <begin position="43"/>
        <end position="67"/>
    </location>
</feature>
<dbReference type="HOGENOM" id="CLU_1161833_0_0_1"/>
<evidence type="ECO:0000256" key="1">
    <source>
        <dbReference type="SAM" id="Coils"/>
    </source>
</evidence>
<gene>
    <name evidence="4" type="ORF">MYCTH_2052748</name>
</gene>
<dbReference type="InParanoid" id="G2Q2F4"/>
<evidence type="ECO:0000313" key="5">
    <source>
        <dbReference type="Proteomes" id="UP000007322"/>
    </source>
</evidence>
<organism evidence="4 5">
    <name type="scientific">Thermothelomyces thermophilus (strain ATCC 42464 / BCRC 31852 / DSM 1799)</name>
    <name type="common">Sporotrichum thermophile</name>
    <dbReference type="NCBI Taxonomy" id="573729"/>
    <lineage>
        <taxon>Eukaryota</taxon>
        <taxon>Fungi</taxon>
        <taxon>Dikarya</taxon>
        <taxon>Ascomycota</taxon>
        <taxon>Pezizomycotina</taxon>
        <taxon>Sordariomycetes</taxon>
        <taxon>Sordariomycetidae</taxon>
        <taxon>Sordariales</taxon>
        <taxon>Chaetomiaceae</taxon>
        <taxon>Thermothelomyces</taxon>
    </lineage>
</organism>
<accession>G2Q2F4</accession>
<feature type="compositionally biased region" description="Low complexity" evidence="2">
    <location>
        <begin position="160"/>
        <end position="172"/>
    </location>
</feature>
<feature type="region of interest" description="Disordered" evidence="2">
    <location>
        <begin position="77"/>
        <end position="206"/>
    </location>
</feature>
<sequence length="239" mass="24260">MTPQSPGPNGGGSSSNDDGNLGGGLNTSAAEPASGGGGLARGAVIGIAVGCGVAGLLIVLGLAWYLLHRRQRKKVLQSVDSPYGSGTRGEELMAEKEAAADVDVSPHSPYSDDGVSRAGPGGTYPGEAAVAADAAPTAPHHSHLQDPPRSFTPYSDRPSTAAAAAGPAAGTPSIRAASLAQTDDARVSAPSPVPGRATPRALTTPYAHLVEEGMTEEEIRRLEEEERQLDAAIEQAARR</sequence>
<dbReference type="OMA" id="YLNERTH"/>
<dbReference type="VEuPathDB" id="FungiDB:MYCTH_2052748"/>
<keyword evidence="3" id="KW-0472">Membrane</keyword>
<feature type="coiled-coil region" evidence="1">
    <location>
        <begin position="212"/>
        <end position="239"/>
    </location>
</feature>
<dbReference type="STRING" id="573729.G2Q2F4"/>
<dbReference type="GeneID" id="11508996"/>
<keyword evidence="3" id="KW-0812">Transmembrane</keyword>
<dbReference type="OrthoDB" id="5240751at2759"/>
<evidence type="ECO:0000313" key="4">
    <source>
        <dbReference type="EMBL" id="AEO54279.1"/>
    </source>
</evidence>
<keyword evidence="5" id="KW-1185">Reference proteome</keyword>
<keyword evidence="3" id="KW-1133">Transmembrane helix</keyword>
<feature type="compositionally biased region" description="Low complexity" evidence="2">
    <location>
        <begin position="128"/>
        <end position="138"/>
    </location>
</feature>
<keyword evidence="1" id="KW-0175">Coiled coil</keyword>
<feature type="compositionally biased region" description="Basic and acidic residues" evidence="2">
    <location>
        <begin position="88"/>
        <end position="99"/>
    </location>
</feature>
<evidence type="ECO:0000256" key="2">
    <source>
        <dbReference type="SAM" id="MobiDB-lite"/>
    </source>
</evidence>
<protein>
    <submittedName>
        <fullName evidence="4">Uncharacterized protein</fullName>
    </submittedName>
</protein>
<dbReference type="Proteomes" id="UP000007322">
    <property type="component" value="Chromosome 1"/>
</dbReference>
<dbReference type="KEGG" id="mtm:MYCTH_2052748"/>
<dbReference type="EMBL" id="CP003002">
    <property type="protein sequence ID" value="AEO54279.1"/>
    <property type="molecule type" value="Genomic_DNA"/>
</dbReference>
<evidence type="ECO:0000256" key="3">
    <source>
        <dbReference type="SAM" id="Phobius"/>
    </source>
</evidence>
<reference evidence="4 5" key="1">
    <citation type="journal article" date="2011" name="Nat. Biotechnol.">
        <title>Comparative genomic analysis of the thermophilic biomass-degrading fungi Myceliophthora thermophila and Thielavia terrestris.</title>
        <authorList>
            <person name="Berka R.M."/>
            <person name="Grigoriev I.V."/>
            <person name="Otillar R."/>
            <person name="Salamov A."/>
            <person name="Grimwood J."/>
            <person name="Reid I."/>
            <person name="Ishmael N."/>
            <person name="John T."/>
            <person name="Darmond C."/>
            <person name="Moisan M.-C."/>
            <person name="Henrissat B."/>
            <person name="Coutinho P.M."/>
            <person name="Lombard V."/>
            <person name="Natvig D.O."/>
            <person name="Lindquist E."/>
            <person name="Schmutz J."/>
            <person name="Lucas S."/>
            <person name="Harris P."/>
            <person name="Powlowski J."/>
            <person name="Bellemare A."/>
            <person name="Taylor D."/>
            <person name="Butler G."/>
            <person name="de Vries R.P."/>
            <person name="Allijn I.E."/>
            <person name="van den Brink J."/>
            <person name="Ushinsky S."/>
            <person name="Storms R."/>
            <person name="Powell A.J."/>
            <person name="Paulsen I.T."/>
            <person name="Elbourne L.D.H."/>
            <person name="Baker S.E."/>
            <person name="Magnuson J."/>
            <person name="LaBoissiere S."/>
            <person name="Clutterbuck A.J."/>
            <person name="Martinez D."/>
            <person name="Wogulis M."/>
            <person name="de Leon A.L."/>
            <person name="Rey M.W."/>
            <person name="Tsang A."/>
        </authorList>
    </citation>
    <scope>NUCLEOTIDE SEQUENCE [LARGE SCALE GENOMIC DNA]</scope>
    <source>
        <strain evidence="5">ATCC 42464 / BCRC 31852 / DSM 1799</strain>
    </source>
</reference>
<dbReference type="RefSeq" id="XP_003659524.1">
    <property type="nucleotide sequence ID" value="XM_003659476.1"/>
</dbReference>